<keyword evidence="2" id="KW-1185">Reference proteome</keyword>
<organism evidence="1 2">
    <name type="scientific">Haloarcula tailed virus 2</name>
    <dbReference type="NCBI Taxonomy" id="2877989"/>
    <lineage>
        <taxon>Viruses</taxon>
        <taxon>Duplodnaviria</taxon>
        <taxon>Heunggongvirae</taxon>
        <taxon>Uroviricota</taxon>
        <taxon>Caudoviricetes</taxon>
        <taxon>Thumleimavirales</taxon>
        <taxon>Soleiviridae</taxon>
        <taxon>Eilatmyovirus</taxon>
        <taxon>Eilatmyovirus salis</taxon>
        <taxon>Eilatmyovirus HATV2</taxon>
    </lineage>
</organism>
<gene>
    <name evidence="1" type="ORF">HATV-2_gp98</name>
</gene>
<reference evidence="1" key="1">
    <citation type="submission" date="2021-05" db="EMBL/GenBank/DDBJ databases">
        <title>Diversity, taxonomy and evolution of archaeal viruses of the class Caudoviricetes.</title>
        <authorList>
            <person name="Liu Y."/>
            <person name="Demina T.A."/>
            <person name="Roux S."/>
            <person name="Aiewsakun P."/>
            <person name="Kazlauskas D."/>
            <person name="Simmonds P."/>
            <person name="Prangishvili D."/>
            <person name="Oksanen H.M."/>
            <person name="Krupovic M."/>
        </authorList>
    </citation>
    <scope>NUCLEOTIDE SEQUENCE</scope>
    <source>
        <strain evidence="1">HATV-2/44</strain>
    </source>
</reference>
<evidence type="ECO:0000313" key="1">
    <source>
        <dbReference type="EMBL" id="UBF23249.1"/>
    </source>
</evidence>
<protein>
    <submittedName>
        <fullName evidence="1">Uncharacterized protein</fullName>
    </submittedName>
</protein>
<dbReference type="Proteomes" id="UP000827814">
    <property type="component" value="Segment"/>
</dbReference>
<proteinExistence type="predicted"/>
<evidence type="ECO:0000313" key="2">
    <source>
        <dbReference type="Proteomes" id="UP000827814"/>
    </source>
</evidence>
<accession>A0AAE8XZZ4</accession>
<name>A0AAE8XZZ4_9CAUD</name>
<dbReference type="EMBL" id="MZ334525">
    <property type="protein sequence ID" value="UBF23249.1"/>
    <property type="molecule type" value="Genomic_DNA"/>
</dbReference>
<sequence>MQNKIDSGLVAELIMGELPEWYVGVCTVRYDEVTEDMLVYGENDLMAGSVSTDVWTNSVITVSRVKNTAVIADRVNGLIEAEHAEL</sequence>